<feature type="compositionally biased region" description="Low complexity" evidence="1">
    <location>
        <begin position="1"/>
        <end position="11"/>
    </location>
</feature>
<dbReference type="AlphaFoldDB" id="A0A0D9WRG0"/>
<feature type="compositionally biased region" description="Low complexity" evidence="1">
    <location>
        <begin position="78"/>
        <end position="87"/>
    </location>
</feature>
<name>A0A0D9WRG0_9ORYZ</name>
<proteinExistence type="predicted"/>
<evidence type="ECO:0000313" key="2">
    <source>
        <dbReference type="EnsemblPlants" id="LPERR06G15780.4"/>
    </source>
</evidence>
<keyword evidence="3" id="KW-1185">Reference proteome</keyword>
<feature type="region of interest" description="Disordered" evidence="1">
    <location>
        <begin position="1"/>
        <end position="31"/>
    </location>
</feature>
<protein>
    <submittedName>
        <fullName evidence="2">Uncharacterized protein</fullName>
    </submittedName>
</protein>
<dbReference type="EnsemblPlants" id="LPERR06G15780.4">
    <property type="protein sequence ID" value="LPERR06G15780.4"/>
    <property type="gene ID" value="LPERR06G15780"/>
</dbReference>
<feature type="region of interest" description="Disordered" evidence="1">
    <location>
        <begin position="46"/>
        <end position="87"/>
    </location>
</feature>
<sequence>MAALSLSSLPRGGSGAQAAAECGGTSGDRGDCGVEQAAALSRYTVESGVPHPGCWDPPPSISSREKPPRTVTPAMAQTSTGSTCTGTGMIAATL</sequence>
<reference evidence="2 3" key="1">
    <citation type="submission" date="2012-08" db="EMBL/GenBank/DDBJ databases">
        <title>Oryza genome evolution.</title>
        <authorList>
            <person name="Wing R.A."/>
        </authorList>
    </citation>
    <scope>NUCLEOTIDE SEQUENCE</scope>
</reference>
<accession>A0A0D9WRG0</accession>
<dbReference type="Gramene" id="LPERR06G15780.4">
    <property type="protein sequence ID" value="LPERR06G15780.4"/>
    <property type="gene ID" value="LPERR06G15780"/>
</dbReference>
<dbReference type="Proteomes" id="UP000032180">
    <property type="component" value="Chromosome 6"/>
</dbReference>
<evidence type="ECO:0000256" key="1">
    <source>
        <dbReference type="SAM" id="MobiDB-lite"/>
    </source>
</evidence>
<reference evidence="3" key="2">
    <citation type="submission" date="2013-12" db="EMBL/GenBank/DDBJ databases">
        <authorList>
            <person name="Yu Y."/>
            <person name="Lee S."/>
            <person name="de Baynast K."/>
            <person name="Wissotski M."/>
            <person name="Liu L."/>
            <person name="Talag J."/>
            <person name="Goicoechea J."/>
            <person name="Angelova A."/>
            <person name="Jetty R."/>
            <person name="Kudrna D."/>
            <person name="Golser W."/>
            <person name="Rivera L."/>
            <person name="Zhang J."/>
            <person name="Wing R."/>
        </authorList>
    </citation>
    <scope>NUCLEOTIDE SEQUENCE</scope>
</reference>
<evidence type="ECO:0000313" key="3">
    <source>
        <dbReference type="Proteomes" id="UP000032180"/>
    </source>
</evidence>
<organism evidence="2 3">
    <name type="scientific">Leersia perrieri</name>
    <dbReference type="NCBI Taxonomy" id="77586"/>
    <lineage>
        <taxon>Eukaryota</taxon>
        <taxon>Viridiplantae</taxon>
        <taxon>Streptophyta</taxon>
        <taxon>Embryophyta</taxon>
        <taxon>Tracheophyta</taxon>
        <taxon>Spermatophyta</taxon>
        <taxon>Magnoliopsida</taxon>
        <taxon>Liliopsida</taxon>
        <taxon>Poales</taxon>
        <taxon>Poaceae</taxon>
        <taxon>BOP clade</taxon>
        <taxon>Oryzoideae</taxon>
        <taxon>Oryzeae</taxon>
        <taxon>Oryzinae</taxon>
        <taxon>Leersia</taxon>
    </lineage>
</organism>
<dbReference type="HOGENOM" id="CLU_2389403_0_0_1"/>
<reference evidence="2" key="3">
    <citation type="submission" date="2015-04" db="UniProtKB">
        <authorList>
            <consortium name="EnsemblPlants"/>
        </authorList>
    </citation>
    <scope>IDENTIFICATION</scope>
</reference>